<feature type="transmembrane region" description="Helical" evidence="1">
    <location>
        <begin position="39"/>
        <end position="64"/>
    </location>
</feature>
<dbReference type="EMBL" id="JAGZMZ010000021">
    <property type="protein sequence ID" value="MBS4884692.1"/>
    <property type="molecule type" value="Genomic_DNA"/>
</dbReference>
<name>A0A415PEC9_9FIRM</name>
<dbReference type="InterPro" id="IPR009526">
    <property type="entry name" value="DUF1146"/>
</dbReference>
<dbReference type="Pfam" id="PF06612">
    <property type="entry name" value="DUF1146"/>
    <property type="match status" value="1"/>
</dbReference>
<dbReference type="GeneID" id="92794228"/>
<dbReference type="AlphaFoldDB" id="A0A415PEC9"/>
<keyword evidence="1" id="KW-1133">Transmembrane helix</keyword>
<dbReference type="EMBL" id="QRPK01000023">
    <property type="protein sequence ID" value="RHM11103.1"/>
    <property type="molecule type" value="Genomic_DNA"/>
</dbReference>
<accession>A0A415PEC9</accession>
<evidence type="ECO:0000313" key="3">
    <source>
        <dbReference type="EMBL" id="RHM11103.1"/>
    </source>
</evidence>
<dbReference type="Proteomes" id="UP000284868">
    <property type="component" value="Unassembled WGS sequence"/>
</dbReference>
<keyword evidence="4" id="KW-1185">Reference proteome</keyword>
<dbReference type="Proteomes" id="UP000753219">
    <property type="component" value="Unassembled WGS sequence"/>
</dbReference>
<evidence type="ECO:0000313" key="2">
    <source>
        <dbReference type="EMBL" id="MBS4884692.1"/>
    </source>
</evidence>
<sequence length="65" mass="7491">MGSYLVRLCVYVISFMLSFWALSAVRFEQLCDVRKPGKVQLLLLLMALALGYLVGQFLFSITYYM</sequence>
<gene>
    <name evidence="3" type="ORF">DWZ83_05780</name>
    <name evidence="2" type="ORF">KHZ85_07990</name>
</gene>
<reference evidence="3 4" key="1">
    <citation type="submission" date="2018-08" db="EMBL/GenBank/DDBJ databases">
        <title>A genome reference for cultivated species of the human gut microbiota.</title>
        <authorList>
            <person name="Zou Y."/>
            <person name="Xue W."/>
            <person name="Luo G."/>
        </authorList>
    </citation>
    <scope>NUCLEOTIDE SEQUENCE [LARGE SCALE GENOMIC DNA]</scope>
    <source>
        <strain evidence="3 4">AF35-6BH</strain>
    </source>
</reference>
<feature type="transmembrane region" description="Helical" evidence="1">
    <location>
        <begin position="6"/>
        <end position="27"/>
    </location>
</feature>
<dbReference type="RefSeq" id="WP_004800812.1">
    <property type="nucleotide sequence ID" value="NZ_CABKNA010000001.1"/>
</dbReference>
<evidence type="ECO:0000313" key="4">
    <source>
        <dbReference type="Proteomes" id="UP000284868"/>
    </source>
</evidence>
<reference evidence="2" key="2">
    <citation type="submission" date="2021-02" db="EMBL/GenBank/DDBJ databases">
        <title>Infant gut strain persistence is associated with maternal origin, phylogeny, and functional potential including surface adhesion and iron acquisition.</title>
        <authorList>
            <person name="Lou Y.C."/>
        </authorList>
    </citation>
    <scope>NUCLEOTIDE SEQUENCE</scope>
    <source>
        <strain evidence="2">L3_108_103G1_dasL3_108_103G1_concoct_2</strain>
    </source>
</reference>
<proteinExistence type="predicted"/>
<comment type="caution">
    <text evidence="3">The sequence shown here is derived from an EMBL/GenBank/DDBJ whole genome shotgun (WGS) entry which is preliminary data.</text>
</comment>
<dbReference type="OrthoDB" id="1769204at2"/>
<protein>
    <submittedName>
        <fullName evidence="3">DUF1146 domain-containing protein</fullName>
    </submittedName>
</protein>
<keyword evidence="1" id="KW-0472">Membrane</keyword>
<evidence type="ECO:0000256" key="1">
    <source>
        <dbReference type="SAM" id="Phobius"/>
    </source>
</evidence>
<keyword evidence="1" id="KW-0812">Transmembrane</keyword>
<organism evidence="3 4">
    <name type="scientific">Amedibacillus dolichus</name>
    <dbReference type="NCBI Taxonomy" id="31971"/>
    <lineage>
        <taxon>Bacteria</taxon>
        <taxon>Bacillati</taxon>
        <taxon>Bacillota</taxon>
        <taxon>Erysipelotrichia</taxon>
        <taxon>Erysipelotrichales</taxon>
        <taxon>Erysipelotrichaceae</taxon>
        <taxon>Amedibacillus</taxon>
    </lineage>
</organism>